<evidence type="ECO:0000313" key="3">
    <source>
        <dbReference type="Proteomes" id="UP000673691"/>
    </source>
</evidence>
<evidence type="ECO:0000313" key="2">
    <source>
        <dbReference type="EMBL" id="KAG5461306.1"/>
    </source>
</evidence>
<keyword evidence="3" id="KW-1185">Reference proteome</keyword>
<dbReference type="OrthoDB" id="416585at2759"/>
<reference evidence="2 3" key="1">
    <citation type="journal article" name="Sci. Rep.">
        <title>Genome-scale phylogenetic analyses confirm Olpidium as the closest living zoosporic fungus to the non-flagellated, terrestrial fungi.</title>
        <authorList>
            <person name="Chang Y."/>
            <person name="Rochon D."/>
            <person name="Sekimoto S."/>
            <person name="Wang Y."/>
            <person name="Chovatia M."/>
            <person name="Sandor L."/>
            <person name="Salamov A."/>
            <person name="Grigoriev I.V."/>
            <person name="Stajich J.E."/>
            <person name="Spatafora J.W."/>
        </authorList>
    </citation>
    <scope>NUCLEOTIDE SEQUENCE [LARGE SCALE GENOMIC DNA]</scope>
    <source>
        <strain evidence="2">S191</strain>
    </source>
</reference>
<gene>
    <name evidence="2" type="ORF">BJ554DRAFT_6518</name>
</gene>
<organism evidence="2 3">
    <name type="scientific">Olpidium bornovanus</name>
    <dbReference type="NCBI Taxonomy" id="278681"/>
    <lineage>
        <taxon>Eukaryota</taxon>
        <taxon>Fungi</taxon>
        <taxon>Fungi incertae sedis</taxon>
        <taxon>Olpidiomycota</taxon>
        <taxon>Olpidiomycotina</taxon>
        <taxon>Olpidiomycetes</taxon>
        <taxon>Olpidiales</taxon>
        <taxon>Olpidiaceae</taxon>
        <taxon>Olpidium</taxon>
    </lineage>
</organism>
<dbReference type="AlphaFoldDB" id="A0A8H7ZXK2"/>
<proteinExistence type="predicted"/>
<name>A0A8H7ZXK2_9FUNG</name>
<comment type="caution">
    <text evidence="2">The sequence shown here is derived from an EMBL/GenBank/DDBJ whole genome shotgun (WGS) entry which is preliminary data.</text>
</comment>
<feature type="coiled-coil region" evidence="1">
    <location>
        <begin position="36"/>
        <end position="63"/>
    </location>
</feature>
<accession>A0A8H7ZXK2</accession>
<protein>
    <submittedName>
        <fullName evidence="2">Uncharacterized protein</fullName>
    </submittedName>
</protein>
<dbReference type="EMBL" id="JAEFCI010003851">
    <property type="protein sequence ID" value="KAG5461306.1"/>
    <property type="molecule type" value="Genomic_DNA"/>
</dbReference>
<evidence type="ECO:0000256" key="1">
    <source>
        <dbReference type="SAM" id="Coils"/>
    </source>
</evidence>
<dbReference type="Proteomes" id="UP000673691">
    <property type="component" value="Unassembled WGS sequence"/>
</dbReference>
<sequence>MTHCALQNIDDATEADRAIQTKRRSEMKQMKKDVFAERQKADMNQLLARKEATSQNMQELLASLAGTLRHDEVLPMTHLACDIVWLETYMVSLHYHENTVYR</sequence>
<keyword evidence="1" id="KW-0175">Coiled coil</keyword>